<dbReference type="eggNOG" id="KOG1721">
    <property type="taxonomic scope" value="Eukaryota"/>
</dbReference>
<dbReference type="SUPFAM" id="SSF109640">
    <property type="entry name" value="KRAB domain (Kruppel-associated box)"/>
    <property type="match status" value="2"/>
</dbReference>
<dbReference type="EMBL" id="KE164804">
    <property type="protein sequence ID" value="EPQ20240.1"/>
    <property type="molecule type" value="Genomic_DNA"/>
</dbReference>
<feature type="domain" description="KRAB" evidence="1">
    <location>
        <begin position="81"/>
        <end position="160"/>
    </location>
</feature>
<evidence type="ECO:0000259" key="1">
    <source>
        <dbReference type="PROSITE" id="PS50805"/>
    </source>
</evidence>
<reference evidence="2 3" key="1">
    <citation type="journal article" date="2013" name="Nat. Commun.">
        <title>Genome analysis reveals insights into physiology and longevity of the Brandt's bat Myotis brandtii.</title>
        <authorList>
            <person name="Seim I."/>
            <person name="Fang X."/>
            <person name="Xiong Z."/>
            <person name="Lobanov A.V."/>
            <person name="Huang Z."/>
            <person name="Ma S."/>
            <person name="Feng Y."/>
            <person name="Turanov A.A."/>
            <person name="Zhu Y."/>
            <person name="Lenz T.L."/>
            <person name="Gerashchenko M.V."/>
            <person name="Fan D."/>
            <person name="Hee Yim S."/>
            <person name="Yao X."/>
            <person name="Jordan D."/>
            <person name="Xiong Y."/>
            <person name="Ma Y."/>
            <person name="Lyapunov A.N."/>
            <person name="Chen G."/>
            <person name="Kulakova O.I."/>
            <person name="Sun Y."/>
            <person name="Lee S.G."/>
            <person name="Bronson R.T."/>
            <person name="Moskalev A.A."/>
            <person name="Sunyaev S.R."/>
            <person name="Zhang G."/>
            <person name="Krogh A."/>
            <person name="Wang J."/>
            <person name="Gladyshev V.N."/>
        </authorList>
    </citation>
    <scope>NUCLEOTIDE SEQUENCE [LARGE SCALE GENOMIC DNA]</scope>
</reference>
<evidence type="ECO:0000313" key="2">
    <source>
        <dbReference type="EMBL" id="EPQ20240.1"/>
    </source>
</evidence>
<dbReference type="PANTHER" id="PTHR14947:SF26">
    <property type="entry name" value="RIKEN CDNA D130040H23 GENE"/>
    <property type="match status" value="1"/>
</dbReference>
<dbReference type="Gene3D" id="6.10.140.140">
    <property type="match status" value="2"/>
</dbReference>
<protein>
    <submittedName>
        <fullName evidence="2">Zinc finger protein 560</fullName>
    </submittedName>
</protein>
<dbReference type="PROSITE" id="PS50805">
    <property type="entry name" value="KRAB"/>
    <property type="match status" value="2"/>
</dbReference>
<dbReference type="InterPro" id="IPR036051">
    <property type="entry name" value="KRAB_dom_sf"/>
</dbReference>
<dbReference type="Proteomes" id="UP000052978">
    <property type="component" value="Unassembled WGS sequence"/>
</dbReference>
<organism evidence="2 3">
    <name type="scientific">Myotis brandtii</name>
    <name type="common">Brandt's bat</name>
    <dbReference type="NCBI Taxonomy" id="109478"/>
    <lineage>
        <taxon>Eukaryota</taxon>
        <taxon>Metazoa</taxon>
        <taxon>Chordata</taxon>
        <taxon>Craniata</taxon>
        <taxon>Vertebrata</taxon>
        <taxon>Euteleostomi</taxon>
        <taxon>Mammalia</taxon>
        <taxon>Eutheria</taxon>
        <taxon>Laurasiatheria</taxon>
        <taxon>Chiroptera</taxon>
        <taxon>Yangochiroptera</taxon>
        <taxon>Vespertilionidae</taxon>
        <taxon>Myotis</taxon>
    </lineage>
</organism>
<dbReference type="InterPro" id="IPR001909">
    <property type="entry name" value="KRAB"/>
</dbReference>
<accession>S7NTK5</accession>
<dbReference type="CDD" id="cd07765">
    <property type="entry name" value="KRAB_A-box"/>
    <property type="match status" value="2"/>
</dbReference>
<dbReference type="AlphaFoldDB" id="S7NTK5"/>
<keyword evidence="3" id="KW-1185">Reference proteome</keyword>
<dbReference type="InterPro" id="IPR039938">
    <property type="entry name" value="Sp4-like"/>
</dbReference>
<feature type="domain" description="KRAB" evidence="1">
    <location>
        <begin position="21"/>
        <end position="85"/>
    </location>
</feature>
<name>S7NTK5_MYOBR</name>
<sequence>MASGLLKYNLTEGNDVNKDSVAFEDVAVNFTLEEWALLDSSQKKLYRDVMRETFRNLASIDVNICLMECCKWWAAKKEDSVAFEDVAVNFTLEEWALLDSSQKKLYRDVMRETFRNLASIVIFSVLTNMKGITMEKKPINVRNVGRPLVLQLHFKYMKDPILEKNLTNVNSVVKHLVVSVLFDVMKEFTLERNPMNVRSVEKPSGIIKIIEDMKINLLERSPMNVRNAGKLSDVIKVFEDMKEITEK</sequence>
<dbReference type="SMART" id="SM00349">
    <property type="entry name" value="KRAB"/>
    <property type="match status" value="2"/>
</dbReference>
<dbReference type="Pfam" id="PF01352">
    <property type="entry name" value="KRAB"/>
    <property type="match status" value="2"/>
</dbReference>
<gene>
    <name evidence="2" type="ORF">D623_10003328</name>
</gene>
<dbReference type="GO" id="GO:0006355">
    <property type="term" value="P:regulation of DNA-templated transcription"/>
    <property type="evidence" value="ECO:0007669"/>
    <property type="project" value="InterPro"/>
</dbReference>
<evidence type="ECO:0000313" key="3">
    <source>
        <dbReference type="Proteomes" id="UP000052978"/>
    </source>
</evidence>
<proteinExistence type="predicted"/>
<dbReference type="PANTHER" id="PTHR14947">
    <property type="entry name" value="ZINC FINGER PROTEIN"/>
    <property type="match status" value="1"/>
</dbReference>